<evidence type="ECO:0000313" key="2">
    <source>
        <dbReference type="EMBL" id="VAW73867.1"/>
    </source>
</evidence>
<evidence type="ECO:0000256" key="1">
    <source>
        <dbReference type="SAM" id="MobiDB-lite"/>
    </source>
</evidence>
<proteinExistence type="predicted"/>
<sequence>MQLSVPNRTTPKGNSFDSNPTSVKGWIDNLPMANIGATTRLLFEALAELNQQDIPGSQRFKTLEMLRKPIRYVTDHMKKHYVGRSMPLASNNLKIAHLSREITYALATGYKVLVMEQIAGVGRRDKKLLFTAMHRAIKQLSEVLLKSYQTYEAYPDSVWLEIHSLYRYAENNGLHKSKITDQIARGTSSSIADVYKQILLLALACPYRMRHAEAAAVYTALEDWAGACELQTVDKAASDALFATNLDTDQPPSYLVLRDANENRNTCRVLNTHRLANRLHKSLPDKRKTAASTGNHSLGESTLRHLMLAWGVMPKRRFSRVRDHSEIITAVGLSSVHYFVSGEAAFNESAMSSEYSTQLGIAPEPDFSNSVQFKARNIHEDSGKLPDVWEMDYQLESQAKPSTAEIAVARTAAGMHIDTSHKTQNWKMINVSAGGYCLLWDNPEATRAQVGELLGIREQSDPDTFHWRLGVIRWLKSVEKRGLELGIQMLSPSTVGIAARADTKGRHKSGDFTRGLLLPEIASIQQCSTLLLPSPPFRSNDTAIINCHGKDIRVQLTKLVENTGSFAQFQFDSLGEIEVPKPHKPAKKPKPKDFD</sequence>
<accession>A0A3B0YE20</accession>
<dbReference type="EMBL" id="UOFK01000046">
    <property type="protein sequence ID" value="VAW73867.1"/>
    <property type="molecule type" value="Genomic_DNA"/>
</dbReference>
<name>A0A3B0YE20_9ZZZZ</name>
<feature type="region of interest" description="Disordered" evidence="1">
    <location>
        <begin position="1"/>
        <end position="20"/>
    </location>
</feature>
<dbReference type="AlphaFoldDB" id="A0A3B0YE20"/>
<organism evidence="2">
    <name type="scientific">hydrothermal vent metagenome</name>
    <dbReference type="NCBI Taxonomy" id="652676"/>
    <lineage>
        <taxon>unclassified sequences</taxon>
        <taxon>metagenomes</taxon>
        <taxon>ecological metagenomes</taxon>
    </lineage>
</organism>
<gene>
    <name evidence="2" type="ORF">MNBD_GAMMA13-1807</name>
</gene>
<protein>
    <submittedName>
        <fullName evidence="2">DnaK-related protein</fullName>
    </submittedName>
</protein>
<reference evidence="2" key="1">
    <citation type="submission" date="2018-06" db="EMBL/GenBank/DDBJ databases">
        <authorList>
            <person name="Zhirakovskaya E."/>
        </authorList>
    </citation>
    <scope>NUCLEOTIDE SEQUENCE</scope>
</reference>
<feature type="non-terminal residue" evidence="2">
    <location>
        <position position="595"/>
    </location>
</feature>